<dbReference type="InterPro" id="IPR042197">
    <property type="entry name" value="Apaf_helical"/>
</dbReference>
<keyword evidence="1" id="KW-0812">Transmembrane</keyword>
<dbReference type="InterPro" id="IPR011990">
    <property type="entry name" value="TPR-like_helical_dom_sf"/>
</dbReference>
<dbReference type="EMBL" id="JACHDP010000001">
    <property type="protein sequence ID" value="MBB5475907.1"/>
    <property type="molecule type" value="Genomic_DNA"/>
</dbReference>
<dbReference type="InterPro" id="IPR049945">
    <property type="entry name" value="AAA_22"/>
</dbReference>
<evidence type="ECO:0000313" key="4">
    <source>
        <dbReference type="Proteomes" id="UP000586947"/>
    </source>
</evidence>
<name>A0A840VGL5_9ACTN</name>
<protein>
    <submittedName>
        <fullName evidence="3">Tetratricopeptide (TPR) repeat protein</fullName>
    </submittedName>
</protein>
<dbReference type="PANTHER" id="PTHR47691">
    <property type="entry name" value="REGULATOR-RELATED"/>
    <property type="match status" value="1"/>
</dbReference>
<dbReference type="Proteomes" id="UP000586947">
    <property type="component" value="Unassembled WGS sequence"/>
</dbReference>
<dbReference type="SMART" id="SM00028">
    <property type="entry name" value="TPR"/>
    <property type="match status" value="4"/>
</dbReference>
<sequence>MQRRAGRGTRLRRGQVVALVAVTSGVLSVLLAVAVNVATGGTLPAPLDTVSWLAWPAVGLLGVVAVGLTLWQQRLADPVAPPLRAGPAPRAPAELPAAPVGFAGRASDLAAIDQHLADGCRVLALVGPPGAGKSALALHVGHNRRDHYPDGQLFAALRGASTDPVTPQAVLTRFLGALGVPEDEWRGTVDDLAALFRSAVADRKVLIVLDDARDASAVRPLLPGDPGCLVLVTSRRQLTGLPNVGPITLGGLDDDDGLALFAGAAGGERAASDPEGAARIVRFCGGLPLAIRIAGARLRARPSWTPSDLAARLADEARRLDELQVGDREIRSTFQASYVEMSAVDRLVFRRAGSHPGQVFGVGGAAALAGLDAPVVAAAMERLVDAMLVESPAPDRYRLHDLLRLFATERLAIEETPGDRYACLTRLLDWLTTHARAGDWLAQERDNVLAATHRAVETSAYERAWALVSVVHPLLDRAGDHPDRLALWRDAAAAAASLGDDSRRARALRWISNSHRSAGAVTDALPPAEEAVAIADRLGDRRAQAEGLHAYGEALRDSRSDAAQEPLVRALGLFVELGDTESEIEVRNSLGTLYTMSWQPELAVPMLERALALLPAEDSRHRAWTLLQLGTAYRFTGRRDEAITLNAQALKIARRLDDDIAVGYALEERGWLAYGDNRHDDAARDMRDALAVFERNRQGNGVGFVWEAMGEIADRAGRYEDAIVAFEAAAAQFERLHDRVHAARSRFGRASALATLGRVGAARAEWAAAEQLIGDARLPEVPPLRARLRERLGEAPSAGE</sequence>
<accession>A0A840VGL5</accession>
<feature type="transmembrane region" description="Helical" evidence="1">
    <location>
        <begin position="16"/>
        <end position="38"/>
    </location>
</feature>
<evidence type="ECO:0000259" key="2">
    <source>
        <dbReference type="Pfam" id="PF13401"/>
    </source>
</evidence>
<dbReference type="InterPro" id="IPR027417">
    <property type="entry name" value="P-loop_NTPase"/>
</dbReference>
<comment type="caution">
    <text evidence="3">The sequence shown here is derived from an EMBL/GenBank/DDBJ whole genome shotgun (WGS) entry which is preliminary data.</text>
</comment>
<organism evidence="3 4">
    <name type="scientific">Micromonospora parathelypteridis</name>
    <dbReference type="NCBI Taxonomy" id="1839617"/>
    <lineage>
        <taxon>Bacteria</taxon>
        <taxon>Bacillati</taxon>
        <taxon>Actinomycetota</taxon>
        <taxon>Actinomycetes</taxon>
        <taxon>Micromonosporales</taxon>
        <taxon>Micromonosporaceae</taxon>
        <taxon>Micromonospora</taxon>
    </lineage>
</organism>
<dbReference type="PANTHER" id="PTHR47691:SF3">
    <property type="entry name" value="HTH-TYPE TRANSCRIPTIONAL REGULATOR RV0890C-RELATED"/>
    <property type="match status" value="1"/>
</dbReference>
<dbReference type="Gene3D" id="1.10.8.430">
    <property type="entry name" value="Helical domain of apoptotic protease-activating factors"/>
    <property type="match status" value="1"/>
</dbReference>
<reference evidence="3 4" key="1">
    <citation type="submission" date="2020-08" db="EMBL/GenBank/DDBJ databases">
        <title>Sequencing the genomes of 1000 actinobacteria strains.</title>
        <authorList>
            <person name="Klenk H.-P."/>
        </authorList>
    </citation>
    <scope>NUCLEOTIDE SEQUENCE [LARGE SCALE GENOMIC DNA]</scope>
    <source>
        <strain evidence="3 4">DSM 103125</strain>
    </source>
</reference>
<dbReference type="RefSeq" id="WP_184175941.1">
    <property type="nucleotide sequence ID" value="NZ_BMNF01000008.1"/>
</dbReference>
<dbReference type="PRINTS" id="PR00364">
    <property type="entry name" value="DISEASERSIST"/>
</dbReference>
<feature type="transmembrane region" description="Helical" evidence="1">
    <location>
        <begin position="50"/>
        <end position="71"/>
    </location>
</feature>
<dbReference type="Pfam" id="PF13424">
    <property type="entry name" value="TPR_12"/>
    <property type="match status" value="1"/>
</dbReference>
<dbReference type="AlphaFoldDB" id="A0A840VGL5"/>
<keyword evidence="1" id="KW-0472">Membrane</keyword>
<feature type="domain" description="ORC1/DEAH AAA+ ATPase" evidence="2">
    <location>
        <begin position="119"/>
        <end position="212"/>
    </location>
</feature>
<dbReference type="Gene3D" id="1.25.40.10">
    <property type="entry name" value="Tetratricopeptide repeat domain"/>
    <property type="match status" value="2"/>
</dbReference>
<dbReference type="Pfam" id="PF13401">
    <property type="entry name" value="AAA_22"/>
    <property type="match status" value="1"/>
</dbReference>
<keyword evidence="4" id="KW-1185">Reference proteome</keyword>
<dbReference type="SUPFAM" id="SSF52540">
    <property type="entry name" value="P-loop containing nucleoside triphosphate hydrolases"/>
    <property type="match status" value="1"/>
</dbReference>
<gene>
    <name evidence="3" type="ORF">HNR20_000412</name>
</gene>
<dbReference type="SUPFAM" id="SSF48452">
    <property type="entry name" value="TPR-like"/>
    <property type="match status" value="2"/>
</dbReference>
<dbReference type="InterPro" id="IPR019734">
    <property type="entry name" value="TPR_rpt"/>
</dbReference>
<evidence type="ECO:0000256" key="1">
    <source>
        <dbReference type="SAM" id="Phobius"/>
    </source>
</evidence>
<keyword evidence="1" id="KW-1133">Transmembrane helix</keyword>
<evidence type="ECO:0000313" key="3">
    <source>
        <dbReference type="EMBL" id="MBB5475907.1"/>
    </source>
</evidence>
<dbReference type="GO" id="GO:0043531">
    <property type="term" value="F:ADP binding"/>
    <property type="evidence" value="ECO:0007669"/>
    <property type="project" value="InterPro"/>
</dbReference>
<proteinExistence type="predicted"/>
<dbReference type="Gene3D" id="3.40.50.300">
    <property type="entry name" value="P-loop containing nucleotide triphosphate hydrolases"/>
    <property type="match status" value="1"/>
</dbReference>